<comment type="caution">
    <text evidence="4">The sequence shown here is derived from an EMBL/GenBank/DDBJ whole genome shotgun (WGS) entry which is preliminary data.</text>
</comment>
<feature type="compositionally biased region" description="Basic and acidic residues" evidence="2">
    <location>
        <begin position="237"/>
        <end position="250"/>
    </location>
</feature>
<evidence type="ECO:0000313" key="4">
    <source>
        <dbReference type="EMBL" id="KAK4495376.1"/>
    </source>
</evidence>
<evidence type="ECO:0000256" key="1">
    <source>
        <dbReference type="ARBA" id="ARBA00023242"/>
    </source>
</evidence>
<dbReference type="PANTHER" id="PTHR46734:SF1">
    <property type="entry name" value="TELOMERIC REPEAT-BINDING FACTOR 1"/>
    <property type="match status" value="1"/>
</dbReference>
<dbReference type="SMART" id="SM00717">
    <property type="entry name" value="SANT"/>
    <property type="match status" value="2"/>
</dbReference>
<feature type="compositionally biased region" description="Basic and acidic residues" evidence="2">
    <location>
        <begin position="46"/>
        <end position="56"/>
    </location>
</feature>
<evidence type="ECO:0000313" key="5">
    <source>
        <dbReference type="Proteomes" id="UP001305779"/>
    </source>
</evidence>
<dbReference type="Gene3D" id="1.10.246.220">
    <property type="match status" value="1"/>
</dbReference>
<accession>A0ABR0E1S7</accession>
<evidence type="ECO:0000259" key="3">
    <source>
        <dbReference type="PROSITE" id="PS50090"/>
    </source>
</evidence>
<reference evidence="4 5" key="1">
    <citation type="journal article" date="2023" name="G3 (Bethesda)">
        <title>A chromosome-level genome assembly of Zasmidium syzygii isolated from banana leaves.</title>
        <authorList>
            <person name="van Westerhoven A.C."/>
            <person name="Mehrabi R."/>
            <person name="Talebi R."/>
            <person name="Steentjes M.B.F."/>
            <person name="Corcolon B."/>
            <person name="Chong P.A."/>
            <person name="Kema G.H.J."/>
            <person name="Seidl M.F."/>
        </authorList>
    </citation>
    <scope>NUCLEOTIDE SEQUENCE [LARGE SCALE GENOMIC DNA]</scope>
    <source>
        <strain evidence="4 5">P124</strain>
    </source>
</reference>
<feature type="region of interest" description="Disordered" evidence="2">
    <location>
        <begin position="436"/>
        <end position="482"/>
    </location>
</feature>
<dbReference type="PROSITE" id="PS50090">
    <property type="entry name" value="MYB_LIKE"/>
    <property type="match status" value="1"/>
</dbReference>
<feature type="compositionally biased region" description="Polar residues" evidence="2">
    <location>
        <begin position="439"/>
        <end position="449"/>
    </location>
</feature>
<sequence length="533" mass="58463">MPSASDGAKSDAYRPTSIDFINLPNPIEPSQPQAGSQKHPLNGTPHLEKARLDKSSNNDLFKLILDPSSERSPKRQKASENTTLDLPKLPVRNPTSKRLRIPPTLSGLHHPPPDAGLLPSISVEQPQVIPPRQPDHAFDSVVARPAEQREAPREAEPAKPDEAPAQRPPKARQRRKWSDQETHDLLQGVAQFGIGSWTKILNCDDYSFNNRTALDLKDRFRVCCPSSYKKLKSSKSTKGDSTQDKSETPTKAKKSNKGPAREELSPSKLKELGFTQPFVNVGRRDRHEYSAAEDEALLRGFKRHGNSWSSIRKDPDLDFTSRRAADLRDRFRTRYPEEYAKSQPKSASSVAKRAIEDSAEKASGSESDVAPEVPKALLSSKDDTAATRPAATGKTSRLPLFSLDEVFLGGQFGNDDEENSEPIVLDRRILDWAGADAGKSSSNDASRNTGIDPLMTLNLPKPHSHTVPTGLPSMPSAIQNNTNSLPSLASVLPENAYPDQIELPSLMQMLGSMESDGRGGGENLPSLDDLFQS</sequence>
<name>A0ABR0E1S7_ZASCE</name>
<dbReference type="PANTHER" id="PTHR46734">
    <property type="entry name" value="TELOMERIC REPEAT-BINDING FACTOR 1 TERF1"/>
    <property type="match status" value="1"/>
</dbReference>
<feature type="region of interest" description="Disordered" evidence="2">
    <location>
        <begin position="333"/>
        <end position="394"/>
    </location>
</feature>
<feature type="compositionally biased region" description="Basic and acidic residues" evidence="2">
    <location>
        <begin position="146"/>
        <end position="164"/>
    </location>
</feature>
<feature type="domain" description="Myb-like" evidence="3">
    <location>
        <begin position="169"/>
        <end position="221"/>
    </location>
</feature>
<dbReference type="InterPro" id="IPR009057">
    <property type="entry name" value="Homeodomain-like_sf"/>
</dbReference>
<dbReference type="Proteomes" id="UP001305779">
    <property type="component" value="Unassembled WGS sequence"/>
</dbReference>
<protein>
    <recommendedName>
        <fullName evidence="3">Myb-like domain-containing protein</fullName>
    </recommendedName>
</protein>
<keyword evidence="5" id="KW-1185">Reference proteome</keyword>
<feature type="region of interest" description="Disordered" evidence="2">
    <location>
        <begin position="229"/>
        <end position="277"/>
    </location>
</feature>
<keyword evidence="1" id="KW-0539">Nucleus</keyword>
<feature type="compositionally biased region" description="Basic and acidic residues" evidence="2">
    <location>
        <begin position="259"/>
        <end position="271"/>
    </location>
</feature>
<dbReference type="InterPro" id="IPR001005">
    <property type="entry name" value="SANT/Myb"/>
</dbReference>
<evidence type="ECO:0000256" key="2">
    <source>
        <dbReference type="SAM" id="MobiDB-lite"/>
    </source>
</evidence>
<dbReference type="CDD" id="cd11660">
    <property type="entry name" value="SANT_TRF"/>
    <property type="match status" value="2"/>
</dbReference>
<gene>
    <name evidence="4" type="ORF">PRZ48_013707</name>
</gene>
<dbReference type="Pfam" id="PF00249">
    <property type="entry name" value="Myb_DNA-binding"/>
    <property type="match status" value="1"/>
</dbReference>
<dbReference type="SUPFAM" id="SSF46689">
    <property type="entry name" value="Homeodomain-like"/>
    <property type="match status" value="2"/>
</dbReference>
<feature type="region of interest" description="Disordered" evidence="2">
    <location>
        <begin position="511"/>
        <end position="533"/>
    </location>
</feature>
<proteinExistence type="predicted"/>
<dbReference type="Gene3D" id="1.10.10.60">
    <property type="entry name" value="Homeodomain-like"/>
    <property type="match status" value="1"/>
</dbReference>
<dbReference type="EMBL" id="JAXOVC010000012">
    <property type="protein sequence ID" value="KAK4495376.1"/>
    <property type="molecule type" value="Genomic_DNA"/>
</dbReference>
<organism evidence="4 5">
    <name type="scientific">Zasmidium cellare</name>
    <name type="common">Wine cellar mold</name>
    <name type="synonym">Racodium cellare</name>
    <dbReference type="NCBI Taxonomy" id="395010"/>
    <lineage>
        <taxon>Eukaryota</taxon>
        <taxon>Fungi</taxon>
        <taxon>Dikarya</taxon>
        <taxon>Ascomycota</taxon>
        <taxon>Pezizomycotina</taxon>
        <taxon>Dothideomycetes</taxon>
        <taxon>Dothideomycetidae</taxon>
        <taxon>Mycosphaerellales</taxon>
        <taxon>Mycosphaerellaceae</taxon>
        <taxon>Zasmidium</taxon>
    </lineage>
</organism>
<dbReference type="InterPro" id="IPR052450">
    <property type="entry name" value="TRBD-Containing_Protein"/>
</dbReference>
<feature type="region of interest" description="Disordered" evidence="2">
    <location>
        <begin position="1"/>
        <end position="182"/>
    </location>
</feature>